<reference evidence="1 2" key="1">
    <citation type="journal article" date="2019" name="Emerg. Microbes Infect.">
        <title>Comprehensive subspecies identification of 175 nontuberculous mycobacteria species based on 7547 genomic profiles.</title>
        <authorList>
            <person name="Matsumoto Y."/>
            <person name="Kinjo T."/>
            <person name="Motooka D."/>
            <person name="Nabeya D."/>
            <person name="Jung N."/>
            <person name="Uechi K."/>
            <person name="Horii T."/>
            <person name="Iida T."/>
            <person name="Fujita J."/>
            <person name="Nakamura S."/>
        </authorList>
    </citation>
    <scope>NUCLEOTIDE SEQUENCE [LARGE SCALE GENOMIC DNA]</scope>
    <source>
        <strain evidence="1 2">JCM 15296</strain>
    </source>
</reference>
<name>A0ABN5YVA4_9MYCO</name>
<evidence type="ECO:0000313" key="2">
    <source>
        <dbReference type="Proteomes" id="UP000465609"/>
    </source>
</evidence>
<proteinExistence type="predicted"/>
<keyword evidence="2" id="KW-1185">Reference proteome</keyword>
<dbReference type="EMBL" id="AP022577">
    <property type="protein sequence ID" value="BBX85773.1"/>
    <property type="molecule type" value="Genomic_DNA"/>
</dbReference>
<evidence type="ECO:0000313" key="1">
    <source>
        <dbReference type="EMBL" id="BBX85773.1"/>
    </source>
</evidence>
<dbReference type="Proteomes" id="UP000465609">
    <property type="component" value="Chromosome"/>
</dbReference>
<protein>
    <submittedName>
        <fullName evidence="1">Uncharacterized protein</fullName>
    </submittedName>
</protein>
<accession>A0ABN5YVA4</accession>
<gene>
    <name evidence="1" type="ORF">MAUB_36460</name>
</gene>
<sequence>MYLNQSELPSVERVEIVPSVAQYDGADEVPVGAMSLWLRPHDDVGLHGTETFSQQRGVEC</sequence>
<organism evidence="1 2">
    <name type="scientific">Mycolicibacterium aubagnense</name>
    <dbReference type="NCBI Taxonomy" id="319707"/>
    <lineage>
        <taxon>Bacteria</taxon>
        <taxon>Bacillati</taxon>
        <taxon>Actinomycetota</taxon>
        <taxon>Actinomycetes</taxon>
        <taxon>Mycobacteriales</taxon>
        <taxon>Mycobacteriaceae</taxon>
        <taxon>Mycolicibacterium</taxon>
    </lineage>
</organism>